<dbReference type="InterPro" id="IPR000421">
    <property type="entry name" value="FA58C"/>
</dbReference>
<evidence type="ECO:0000313" key="3">
    <source>
        <dbReference type="EMBL" id="UWZ81914.1"/>
    </source>
</evidence>
<evidence type="ECO:0000313" key="4">
    <source>
        <dbReference type="Proteomes" id="UP001059380"/>
    </source>
</evidence>
<feature type="domain" description="F5/8 type C" evidence="2">
    <location>
        <begin position="55"/>
        <end position="218"/>
    </location>
</feature>
<accession>A0A9J7BJE6</accession>
<reference evidence="3" key="1">
    <citation type="submission" date="2021-04" db="EMBL/GenBank/DDBJ databases">
        <title>Phylogenetic analysis of Acidobacteriaceae.</title>
        <authorList>
            <person name="Qiu L."/>
            <person name="Zhang Q."/>
        </authorList>
    </citation>
    <scope>NUCLEOTIDE SEQUENCE</scope>
    <source>
        <strain evidence="3">DSM 25168</strain>
    </source>
</reference>
<dbReference type="Gene3D" id="2.60.120.260">
    <property type="entry name" value="Galactose-binding domain-like"/>
    <property type="match status" value="1"/>
</dbReference>
<dbReference type="PROSITE" id="PS50022">
    <property type="entry name" value="FA58C_3"/>
    <property type="match status" value="1"/>
</dbReference>
<dbReference type="RefSeq" id="WP_260790886.1">
    <property type="nucleotide sequence ID" value="NZ_CP093313.1"/>
</dbReference>
<sequence length="220" mass="23915">MKILSRNYSLVPVLVVAAAAMAQDKVPLKTQLPKPLFVGTPVPLNVPNLEPPLKGKRPDFMIPAGSVNLAKGKKVTASDENPVVGTLDLVTDGDKAGDEGSWVELGPGKQWLQIDLGKSANIYAVLLWHFHSQARVYRDVVAQVSDDASFKSGVTTIFNNDFKNEVGAGPGKDQNYVETYQGKLIDAKGAKGRYVRFYSNGNTTNKLNDYIEVEVWGKPA</sequence>
<feature type="chain" id="PRO_5039905007" evidence="1">
    <location>
        <begin position="23"/>
        <end position="220"/>
    </location>
</feature>
<organism evidence="3 4">
    <name type="scientific">Occallatibacter riparius</name>
    <dbReference type="NCBI Taxonomy" id="1002689"/>
    <lineage>
        <taxon>Bacteria</taxon>
        <taxon>Pseudomonadati</taxon>
        <taxon>Acidobacteriota</taxon>
        <taxon>Terriglobia</taxon>
        <taxon>Terriglobales</taxon>
        <taxon>Acidobacteriaceae</taxon>
        <taxon>Occallatibacter</taxon>
    </lineage>
</organism>
<dbReference type="SUPFAM" id="SSF49785">
    <property type="entry name" value="Galactose-binding domain-like"/>
    <property type="match status" value="1"/>
</dbReference>
<proteinExistence type="predicted"/>
<evidence type="ECO:0000259" key="2">
    <source>
        <dbReference type="PROSITE" id="PS50022"/>
    </source>
</evidence>
<name>A0A9J7BJE6_9BACT</name>
<evidence type="ECO:0000256" key="1">
    <source>
        <dbReference type="SAM" id="SignalP"/>
    </source>
</evidence>
<gene>
    <name evidence="3" type="ORF">MOP44_15150</name>
</gene>
<dbReference type="KEGG" id="orp:MOP44_15150"/>
<dbReference type="Pfam" id="PF00754">
    <property type="entry name" value="F5_F8_type_C"/>
    <property type="match status" value="1"/>
</dbReference>
<dbReference type="Proteomes" id="UP001059380">
    <property type="component" value="Chromosome"/>
</dbReference>
<dbReference type="InterPro" id="IPR008979">
    <property type="entry name" value="Galactose-bd-like_sf"/>
</dbReference>
<feature type="signal peptide" evidence="1">
    <location>
        <begin position="1"/>
        <end position="22"/>
    </location>
</feature>
<protein>
    <submittedName>
        <fullName evidence="3">Discoidin domain-containing protein</fullName>
    </submittedName>
</protein>
<dbReference type="EMBL" id="CP093313">
    <property type="protein sequence ID" value="UWZ81914.1"/>
    <property type="molecule type" value="Genomic_DNA"/>
</dbReference>
<keyword evidence="4" id="KW-1185">Reference proteome</keyword>
<dbReference type="AlphaFoldDB" id="A0A9J7BJE6"/>
<keyword evidence="1" id="KW-0732">Signal</keyword>